<dbReference type="Proteomes" id="UP000027195">
    <property type="component" value="Unassembled WGS sequence"/>
</dbReference>
<dbReference type="GO" id="GO:0008270">
    <property type="term" value="F:zinc ion binding"/>
    <property type="evidence" value="ECO:0007669"/>
    <property type="project" value="UniProtKB-KW"/>
</dbReference>
<feature type="compositionally biased region" description="Basic residues" evidence="8">
    <location>
        <begin position="217"/>
        <end position="226"/>
    </location>
</feature>
<feature type="domain" description="C2H2-type" evidence="9">
    <location>
        <begin position="53"/>
        <end position="78"/>
    </location>
</feature>
<comment type="subcellular location">
    <subcellularLocation>
        <location evidence="1">Nucleus</location>
    </subcellularLocation>
</comment>
<keyword evidence="6" id="KW-0804">Transcription</keyword>
<name>A0A067LWY1_BOTB1</name>
<proteinExistence type="predicted"/>
<feature type="region of interest" description="Disordered" evidence="8">
    <location>
        <begin position="200"/>
        <end position="277"/>
    </location>
</feature>
<organism evidence="10 11">
    <name type="scientific">Botryobasidium botryosum (strain FD-172 SS1)</name>
    <dbReference type="NCBI Taxonomy" id="930990"/>
    <lineage>
        <taxon>Eukaryota</taxon>
        <taxon>Fungi</taxon>
        <taxon>Dikarya</taxon>
        <taxon>Basidiomycota</taxon>
        <taxon>Agaricomycotina</taxon>
        <taxon>Agaricomycetes</taxon>
        <taxon>Cantharellales</taxon>
        <taxon>Botryobasidiaceae</taxon>
        <taxon>Botryobasidium</taxon>
    </lineage>
</organism>
<dbReference type="InterPro" id="IPR051061">
    <property type="entry name" value="Zinc_finger_trans_reg"/>
</dbReference>
<gene>
    <name evidence="10" type="ORF">BOTBODRAFT_192124</name>
</gene>
<keyword evidence="3" id="KW-0863">Zinc-finger</keyword>
<sequence>MAPIASAIAKKSKALVAKSPAKRAAIAHPSQLTQVQANPDADEAPTALGEALQVCPWPDCVSQPFVRLSDFNRHYNKHTHEKLTWCPVEGCGHYGTQSSNVRYHYESVHLGLKTHHCDLCELPVSNFSSFVRHCNKAHPGINFWCPGSGCTLTSKVPKDIIDHYKRHHDGTADTTLRLPHGTTHLGYPKTELTSRLLAARTRAKRDQLRASSGIVRPCKKRAKPLRARTSDSDSSSANISPTTTTSSLPSPATPPVELSSDSFPGVTDPTVWNPPEQLDASFGDFNFSIPFLNGGLPAATHAQAPAHACSSGPYGEIYDPTNYTPPDVSRRGTIKPINDTTWVVSGGPLFPQPPQPLPQREYFASYSVHYHSLTDEQKRQWLEPPQNEMELIPESQPAPDFGSGVPFHATQSLSLMPAPNAGAQMDMDAPMGIEEANRVLNNVIQDFVKAGVVSEADAMGACAPLPTPGPALGRAPSMDWTQFLNFDAMGEEMTVA</sequence>
<evidence type="ECO:0000256" key="1">
    <source>
        <dbReference type="ARBA" id="ARBA00004123"/>
    </source>
</evidence>
<dbReference type="PANTHER" id="PTHR46179">
    <property type="entry name" value="ZINC FINGER PROTEIN"/>
    <property type="match status" value="1"/>
</dbReference>
<dbReference type="Gene3D" id="3.30.160.60">
    <property type="entry name" value="Classic Zinc Finger"/>
    <property type="match status" value="1"/>
</dbReference>
<dbReference type="STRING" id="930990.A0A067LWY1"/>
<reference evidence="11" key="1">
    <citation type="journal article" date="2014" name="Proc. Natl. Acad. Sci. U.S.A.">
        <title>Extensive sampling of basidiomycete genomes demonstrates inadequacy of the white-rot/brown-rot paradigm for wood decay fungi.</title>
        <authorList>
            <person name="Riley R."/>
            <person name="Salamov A.A."/>
            <person name="Brown D.W."/>
            <person name="Nagy L.G."/>
            <person name="Floudas D."/>
            <person name="Held B.W."/>
            <person name="Levasseur A."/>
            <person name="Lombard V."/>
            <person name="Morin E."/>
            <person name="Otillar R."/>
            <person name="Lindquist E.A."/>
            <person name="Sun H."/>
            <person name="LaButti K.M."/>
            <person name="Schmutz J."/>
            <person name="Jabbour D."/>
            <person name="Luo H."/>
            <person name="Baker S.E."/>
            <person name="Pisabarro A.G."/>
            <person name="Walton J.D."/>
            <person name="Blanchette R.A."/>
            <person name="Henrissat B."/>
            <person name="Martin F."/>
            <person name="Cullen D."/>
            <person name="Hibbett D.S."/>
            <person name="Grigoriev I.V."/>
        </authorList>
    </citation>
    <scope>NUCLEOTIDE SEQUENCE [LARGE SCALE GENOMIC DNA]</scope>
    <source>
        <strain evidence="11">FD-172 SS1</strain>
    </source>
</reference>
<accession>A0A067LWY1</accession>
<dbReference type="GO" id="GO:0005634">
    <property type="term" value="C:nucleus"/>
    <property type="evidence" value="ECO:0007669"/>
    <property type="project" value="UniProtKB-SubCell"/>
</dbReference>
<evidence type="ECO:0000256" key="7">
    <source>
        <dbReference type="ARBA" id="ARBA00023242"/>
    </source>
</evidence>
<feature type="domain" description="C2H2-type" evidence="9">
    <location>
        <begin position="115"/>
        <end position="138"/>
    </location>
</feature>
<dbReference type="InterPro" id="IPR013087">
    <property type="entry name" value="Znf_C2H2_type"/>
</dbReference>
<evidence type="ECO:0000256" key="2">
    <source>
        <dbReference type="ARBA" id="ARBA00022723"/>
    </source>
</evidence>
<dbReference type="PANTHER" id="PTHR46179:SF13">
    <property type="entry name" value="C2H2-TYPE DOMAIN-CONTAINING PROTEIN"/>
    <property type="match status" value="1"/>
</dbReference>
<dbReference type="SMART" id="SM00355">
    <property type="entry name" value="ZnF_C2H2"/>
    <property type="match status" value="4"/>
</dbReference>
<evidence type="ECO:0000256" key="8">
    <source>
        <dbReference type="SAM" id="MobiDB-lite"/>
    </source>
</evidence>
<dbReference type="HOGENOM" id="CLU_549790_0_0_1"/>
<evidence type="ECO:0000256" key="5">
    <source>
        <dbReference type="ARBA" id="ARBA00023015"/>
    </source>
</evidence>
<dbReference type="SUPFAM" id="SSF57667">
    <property type="entry name" value="beta-beta-alpha zinc fingers"/>
    <property type="match status" value="1"/>
</dbReference>
<feature type="domain" description="C2H2-type" evidence="9">
    <location>
        <begin position="143"/>
        <end position="167"/>
    </location>
</feature>
<keyword evidence="4" id="KW-0862">Zinc</keyword>
<dbReference type="InterPro" id="IPR036236">
    <property type="entry name" value="Znf_C2H2_sf"/>
</dbReference>
<evidence type="ECO:0000256" key="6">
    <source>
        <dbReference type="ARBA" id="ARBA00023163"/>
    </source>
</evidence>
<dbReference type="AlphaFoldDB" id="A0A067LWY1"/>
<evidence type="ECO:0000256" key="3">
    <source>
        <dbReference type="ARBA" id="ARBA00022771"/>
    </source>
</evidence>
<evidence type="ECO:0000313" key="11">
    <source>
        <dbReference type="Proteomes" id="UP000027195"/>
    </source>
</evidence>
<dbReference type="EMBL" id="KL198099">
    <property type="protein sequence ID" value="KDQ07863.1"/>
    <property type="molecule type" value="Genomic_DNA"/>
</dbReference>
<keyword evidence="5" id="KW-0805">Transcription regulation</keyword>
<keyword evidence="2" id="KW-0479">Metal-binding</keyword>
<dbReference type="OrthoDB" id="6077919at2759"/>
<dbReference type="GO" id="GO:0006357">
    <property type="term" value="P:regulation of transcription by RNA polymerase II"/>
    <property type="evidence" value="ECO:0007669"/>
    <property type="project" value="TreeGrafter"/>
</dbReference>
<dbReference type="InParanoid" id="A0A067LWY1"/>
<evidence type="ECO:0000259" key="9">
    <source>
        <dbReference type="SMART" id="SM00355"/>
    </source>
</evidence>
<protein>
    <recommendedName>
        <fullName evidence="9">C2H2-type domain-containing protein</fullName>
    </recommendedName>
</protein>
<evidence type="ECO:0000256" key="4">
    <source>
        <dbReference type="ARBA" id="ARBA00022833"/>
    </source>
</evidence>
<evidence type="ECO:0000313" key="10">
    <source>
        <dbReference type="EMBL" id="KDQ07863.1"/>
    </source>
</evidence>
<keyword evidence="7" id="KW-0539">Nucleus</keyword>
<keyword evidence="11" id="KW-1185">Reference proteome</keyword>
<feature type="compositionally biased region" description="Low complexity" evidence="8">
    <location>
        <begin position="232"/>
        <end position="250"/>
    </location>
</feature>
<feature type="domain" description="C2H2-type" evidence="9">
    <location>
        <begin position="84"/>
        <end position="109"/>
    </location>
</feature>